<reference evidence="4" key="1">
    <citation type="journal article" date="2020" name="Nat. Ecol. Evol.">
        <title>Deeply conserved synteny resolves early events in vertebrate evolution.</title>
        <authorList>
            <person name="Simakov O."/>
            <person name="Marletaz F."/>
            <person name="Yue J.X."/>
            <person name="O'Connell B."/>
            <person name="Jenkins J."/>
            <person name="Brandt A."/>
            <person name="Calef R."/>
            <person name="Tung C.H."/>
            <person name="Huang T.K."/>
            <person name="Schmutz J."/>
            <person name="Satoh N."/>
            <person name="Yu J.K."/>
            <person name="Putnam N.H."/>
            <person name="Green R.E."/>
            <person name="Rokhsar D.S."/>
        </authorList>
    </citation>
    <scope>NUCLEOTIDE SEQUENCE [LARGE SCALE GENOMIC DNA]</scope>
    <source>
        <strain evidence="4">S238N-H82</strain>
    </source>
</reference>
<feature type="transmembrane region" description="Helical" evidence="2">
    <location>
        <begin position="204"/>
        <end position="237"/>
    </location>
</feature>
<dbReference type="AlphaFoldDB" id="A0A9J7KPU5"/>
<keyword evidence="4" id="KW-1185">Reference proteome</keyword>
<evidence type="ECO:0000313" key="5">
    <source>
        <dbReference type="RefSeq" id="XP_035667974.1"/>
    </source>
</evidence>
<gene>
    <name evidence="5" type="primary">LOC118410390</name>
</gene>
<feature type="domain" description="SAM" evidence="3">
    <location>
        <begin position="86"/>
        <end position="119"/>
    </location>
</feature>
<keyword evidence="2" id="KW-0472">Membrane</keyword>
<dbReference type="OrthoDB" id="10446108at2759"/>
<feature type="coiled-coil region" evidence="1">
    <location>
        <begin position="267"/>
        <end position="301"/>
    </location>
</feature>
<keyword evidence="2" id="KW-0812">Transmembrane</keyword>
<evidence type="ECO:0000259" key="3">
    <source>
        <dbReference type="Pfam" id="PF07647"/>
    </source>
</evidence>
<dbReference type="SUPFAM" id="SSF58100">
    <property type="entry name" value="Bacterial hemolysins"/>
    <property type="match status" value="1"/>
</dbReference>
<evidence type="ECO:0000256" key="2">
    <source>
        <dbReference type="SAM" id="Phobius"/>
    </source>
</evidence>
<feature type="transmembrane region" description="Helical" evidence="2">
    <location>
        <begin position="249"/>
        <end position="267"/>
    </location>
</feature>
<dbReference type="Pfam" id="PF07647">
    <property type="entry name" value="SAM_2"/>
    <property type="match status" value="1"/>
</dbReference>
<keyword evidence="1" id="KW-0175">Coiled coil</keyword>
<dbReference type="Proteomes" id="UP000001554">
    <property type="component" value="Chromosome 2"/>
</dbReference>
<dbReference type="RefSeq" id="XP_035667974.1">
    <property type="nucleotide sequence ID" value="XM_035812081.1"/>
</dbReference>
<evidence type="ECO:0000313" key="4">
    <source>
        <dbReference type="Proteomes" id="UP000001554"/>
    </source>
</evidence>
<name>A0A9J7KPU5_BRAFL</name>
<accession>A0A9J7KPU5</accession>
<evidence type="ECO:0000256" key="1">
    <source>
        <dbReference type="SAM" id="Coils"/>
    </source>
</evidence>
<dbReference type="InterPro" id="IPR001660">
    <property type="entry name" value="SAM"/>
</dbReference>
<dbReference type="GeneID" id="118410390"/>
<proteinExistence type="predicted"/>
<protein>
    <submittedName>
        <fullName evidence="5">Uncharacterized protein LOC118410390</fullName>
    </submittedName>
</protein>
<sequence length="426" mass="46684">MAPSASKVFSAKHMTDVLKEIDEKVRLIVYCTREQGAKVQQEVGSLLQKYLKLLSKVLGQCKDLKNFTKMSQGILEGNEEILHLVLNGSVQEFLEDIRMQHYLPNFESKDLRSASQLLKSNFDIEKVALPVESAKEEIQDKIADLRKDLSTIKDRLQEVKVQGKECCESSKEITENFDTFTDEIKNTLEEIDRVLSWHRSKEGAVCVAAFTAIGLAILLLATCTGGAVACVCAKFGVADIVVPVGATEALVGCGIGGGVAGAAGYGIHQLKKEMEKIGQALEKLQGQLNEMTLEASKQKTAWEEINIQAGSVMKHIDNTVEGNADHPEPSSKQPLKRLLNGIQSVRAEVVDLWADVMQFEGDAKRTLGNLQRLSLIKKHDVVPADLSSPLQNVHKIAEGLLKTTKTERGHDVTMCTEHITASLIAG</sequence>
<feature type="coiled-coil region" evidence="1">
    <location>
        <begin position="135"/>
        <end position="162"/>
    </location>
</feature>
<dbReference type="KEGG" id="bfo:118410390"/>
<reference evidence="5" key="2">
    <citation type="submission" date="2025-08" db="UniProtKB">
        <authorList>
            <consortium name="RefSeq"/>
        </authorList>
    </citation>
    <scope>IDENTIFICATION</scope>
    <source>
        <strain evidence="5">S238N-H82</strain>
        <tissue evidence="5">Testes</tissue>
    </source>
</reference>
<keyword evidence="2" id="KW-1133">Transmembrane helix</keyword>
<organism evidence="4 5">
    <name type="scientific">Branchiostoma floridae</name>
    <name type="common">Florida lancelet</name>
    <name type="synonym">Amphioxus</name>
    <dbReference type="NCBI Taxonomy" id="7739"/>
    <lineage>
        <taxon>Eukaryota</taxon>
        <taxon>Metazoa</taxon>
        <taxon>Chordata</taxon>
        <taxon>Cephalochordata</taxon>
        <taxon>Leptocardii</taxon>
        <taxon>Amphioxiformes</taxon>
        <taxon>Branchiostomatidae</taxon>
        <taxon>Branchiostoma</taxon>
    </lineage>
</organism>
<dbReference type="Gene3D" id="1.20.1170.10">
    <property type="match status" value="1"/>
</dbReference>